<reference evidence="1 2" key="1">
    <citation type="submission" date="2017-04" db="EMBL/GenBank/DDBJ databases">
        <authorList>
            <person name="Veseli I.A."/>
            <person name="Tang C."/>
            <person name="Pombert J.-F."/>
        </authorList>
    </citation>
    <scope>NUCLEOTIDE SEQUENCE [LARGE SCALE GENOMIC DNA]</scope>
    <source>
        <strain evidence="1 2">ATCC 700373</strain>
    </source>
</reference>
<proteinExistence type="predicted"/>
<gene>
    <name evidence="1" type="ORF">B5P37_09150</name>
</gene>
<accession>A0AAC9WK49</accession>
<dbReference type="EMBL" id="CP020773">
    <property type="protein sequence ID" value="ARJ51466.1"/>
    <property type="molecule type" value="Genomic_DNA"/>
</dbReference>
<dbReference type="KEGG" id="slz:B5P37_09150"/>
<name>A0AAC9WK49_9STAP</name>
<protein>
    <submittedName>
        <fullName evidence="1">Uncharacterized protein</fullName>
    </submittedName>
</protein>
<dbReference type="Proteomes" id="UP000242864">
    <property type="component" value="Chromosome"/>
</dbReference>
<dbReference type="AlphaFoldDB" id="A0AAC9WK49"/>
<sequence length="82" mass="9870">MRKNKGFQLASDEKLQQKLRCYTKEKYNVDFLCAPDSRTLDKNIDQYIDVYSNLKRQETGWIKFFSTDRNGNKKALIRLHMY</sequence>
<evidence type="ECO:0000313" key="2">
    <source>
        <dbReference type="Proteomes" id="UP000242864"/>
    </source>
</evidence>
<keyword evidence="2" id="KW-1185">Reference proteome</keyword>
<organism evidence="1 2">
    <name type="scientific">Staphylococcus lutrae</name>
    <dbReference type="NCBI Taxonomy" id="155085"/>
    <lineage>
        <taxon>Bacteria</taxon>
        <taxon>Bacillati</taxon>
        <taxon>Bacillota</taxon>
        <taxon>Bacilli</taxon>
        <taxon>Bacillales</taxon>
        <taxon>Staphylococcaceae</taxon>
        <taxon>Staphylococcus</taxon>
    </lineage>
</organism>
<evidence type="ECO:0000313" key="1">
    <source>
        <dbReference type="EMBL" id="ARJ51466.1"/>
    </source>
</evidence>